<keyword evidence="7 14" id="KW-0067">ATP-binding</keyword>
<protein>
    <submittedName>
        <fullName evidence="14">ATP-binding cassette subfamily B protein</fullName>
    </submittedName>
</protein>
<keyword evidence="15" id="KW-1185">Reference proteome</keyword>
<keyword evidence="4" id="KW-0997">Cell inner membrane</keyword>
<dbReference type="InterPro" id="IPR003593">
    <property type="entry name" value="AAA+_ATPase"/>
</dbReference>
<name>A0A927N5K0_9ACTN</name>
<dbReference type="EMBL" id="JADBEM010000001">
    <property type="protein sequence ID" value="MBE1609372.1"/>
    <property type="molecule type" value="Genomic_DNA"/>
</dbReference>
<feature type="transmembrane region" description="Helical" evidence="11">
    <location>
        <begin position="156"/>
        <end position="183"/>
    </location>
</feature>
<dbReference type="Pfam" id="PF00005">
    <property type="entry name" value="ABC_tran"/>
    <property type="match status" value="1"/>
</dbReference>
<feature type="domain" description="ABC transmembrane type-1" evidence="13">
    <location>
        <begin position="29"/>
        <end position="315"/>
    </location>
</feature>
<dbReference type="SMART" id="SM00382">
    <property type="entry name" value="AAA"/>
    <property type="match status" value="1"/>
</dbReference>
<evidence type="ECO:0000313" key="14">
    <source>
        <dbReference type="EMBL" id="MBE1609372.1"/>
    </source>
</evidence>
<dbReference type="AlphaFoldDB" id="A0A927N5K0"/>
<dbReference type="InterPro" id="IPR027417">
    <property type="entry name" value="P-loop_NTPase"/>
</dbReference>
<dbReference type="PROSITE" id="PS50929">
    <property type="entry name" value="ABC_TM1F"/>
    <property type="match status" value="1"/>
</dbReference>
<dbReference type="GO" id="GO:0005886">
    <property type="term" value="C:plasma membrane"/>
    <property type="evidence" value="ECO:0007669"/>
    <property type="project" value="UniProtKB-SubCell"/>
</dbReference>
<dbReference type="GO" id="GO:0016887">
    <property type="term" value="F:ATP hydrolysis activity"/>
    <property type="evidence" value="ECO:0007669"/>
    <property type="project" value="InterPro"/>
</dbReference>
<evidence type="ECO:0000256" key="11">
    <source>
        <dbReference type="SAM" id="Phobius"/>
    </source>
</evidence>
<keyword evidence="2" id="KW-0813">Transport</keyword>
<feature type="domain" description="ABC transporter" evidence="12">
    <location>
        <begin position="353"/>
        <end position="591"/>
    </location>
</feature>
<gene>
    <name evidence="14" type="ORF">HEB94_006220</name>
</gene>
<comment type="similarity">
    <text evidence="10">Belongs to the ABC transporter superfamily. Siderophore-Fe(3+) uptake transporter (SIUT) (TC 3.A.1.21) family.</text>
</comment>
<dbReference type="Proteomes" id="UP000638648">
    <property type="component" value="Unassembled WGS sequence"/>
</dbReference>
<dbReference type="InterPro" id="IPR011527">
    <property type="entry name" value="ABC1_TM_dom"/>
</dbReference>
<dbReference type="RefSeq" id="WP_192752957.1">
    <property type="nucleotide sequence ID" value="NZ_BAABJL010000214.1"/>
</dbReference>
<feature type="transmembrane region" description="Helical" evidence="11">
    <location>
        <begin position="256"/>
        <end position="276"/>
    </location>
</feature>
<organism evidence="14 15">
    <name type="scientific">Actinopolymorpha pittospori</name>
    <dbReference type="NCBI Taxonomy" id="648752"/>
    <lineage>
        <taxon>Bacteria</taxon>
        <taxon>Bacillati</taxon>
        <taxon>Actinomycetota</taxon>
        <taxon>Actinomycetes</taxon>
        <taxon>Propionibacteriales</taxon>
        <taxon>Actinopolymorphaceae</taxon>
        <taxon>Actinopolymorpha</taxon>
    </lineage>
</organism>
<evidence type="ECO:0000256" key="8">
    <source>
        <dbReference type="ARBA" id="ARBA00022989"/>
    </source>
</evidence>
<keyword evidence="3" id="KW-1003">Cell membrane</keyword>
<dbReference type="InterPro" id="IPR003439">
    <property type="entry name" value="ABC_transporter-like_ATP-bd"/>
</dbReference>
<evidence type="ECO:0000256" key="1">
    <source>
        <dbReference type="ARBA" id="ARBA00004429"/>
    </source>
</evidence>
<dbReference type="PANTHER" id="PTHR43394:SF1">
    <property type="entry name" value="ATP-BINDING CASSETTE SUB-FAMILY B MEMBER 10, MITOCHONDRIAL"/>
    <property type="match status" value="1"/>
</dbReference>
<evidence type="ECO:0000256" key="4">
    <source>
        <dbReference type="ARBA" id="ARBA00022519"/>
    </source>
</evidence>
<dbReference type="Gene3D" id="1.20.1560.10">
    <property type="entry name" value="ABC transporter type 1, transmembrane domain"/>
    <property type="match status" value="1"/>
</dbReference>
<dbReference type="FunFam" id="3.40.50.300:FF:000221">
    <property type="entry name" value="Multidrug ABC transporter ATP-binding protein"/>
    <property type="match status" value="1"/>
</dbReference>
<evidence type="ECO:0000256" key="5">
    <source>
        <dbReference type="ARBA" id="ARBA00022692"/>
    </source>
</evidence>
<evidence type="ECO:0000256" key="9">
    <source>
        <dbReference type="ARBA" id="ARBA00023136"/>
    </source>
</evidence>
<evidence type="ECO:0000313" key="15">
    <source>
        <dbReference type="Proteomes" id="UP000638648"/>
    </source>
</evidence>
<reference evidence="14" key="1">
    <citation type="submission" date="2020-10" db="EMBL/GenBank/DDBJ databases">
        <title>Sequencing the genomes of 1000 actinobacteria strains.</title>
        <authorList>
            <person name="Klenk H.-P."/>
        </authorList>
    </citation>
    <scope>NUCLEOTIDE SEQUENCE</scope>
    <source>
        <strain evidence="14">DSM 45354</strain>
    </source>
</reference>
<feature type="transmembrane region" description="Helical" evidence="11">
    <location>
        <begin position="27"/>
        <end position="49"/>
    </location>
</feature>
<keyword evidence="6" id="KW-0547">Nucleotide-binding</keyword>
<evidence type="ECO:0000256" key="6">
    <source>
        <dbReference type="ARBA" id="ARBA00022741"/>
    </source>
</evidence>
<dbReference type="SUPFAM" id="SSF52540">
    <property type="entry name" value="P-loop containing nucleoside triphosphate hydrolases"/>
    <property type="match status" value="1"/>
</dbReference>
<evidence type="ECO:0000256" key="2">
    <source>
        <dbReference type="ARBA" id="ARBA00022448"/>
    </source>
</evidence>
<evidence type="ECO:0000259" key="12">
    <source>
        <dbReference type="PROSITE" id="PS50893"/>
    </source>
</evidence>
<dbReference type="InterPro" id="IPR039421">
    <property type="entry name" value="Type_1_exporter"/>
</dbReference>
<keyword evidence="8 11" id="KW-1133">Transmembrane helix</keyword>
<accession>A0A927N5K0</accession>
<evidence type="ECO:0000256" key="7">
    <source>
        <dbReference type="ARBA" id="ARBA00022840"/>
    </source>
</evidence>
<dbReference type="GO" id="GO:0005524">
    <property type="term" value="F:ATP binding"/>
    <property type="evidence" value="ECO:0007669"/>
    <property type="project" value="UniProtKB-KW"/>
</dbReference>
<proteinExistence type="inferred from homology"/>
<evidence type="ECO:0000259" key="13">
    <source>
        <dbReference type="PROSITE" id="PS50929"/>
    </source>
</evidence>
<dbReference type="InterPro" id="IPR036640">
    <property type="entry name" value="ABC1_TM_sf"/>
</dbReference>
<comment type="caution">
    <text evidence="14">The sequence shown here is derived from an EMBL/GenBank/DDBJ whole genome shotgun (WGS) entry which is preliminary data.</text>
</comment>
<evidence type="ECO:0000256" key="10">
    <source>
        <dbReference type="ARBA" id="ARBA00023455"/>
    </source>
</evidence>
<dbReference type="PROSITE" id="PS50893">
    <property type="entry name" value="ABC_TRANSPORTER_2"/>
    <property type="match status" value="1"/>
</dbReference>
<feature type="transmembrane region" description="Helical" evidence="11">
    <location>
        <begin position="61"/>
        <end position="84"/>
    </location>
</feature>
<keyword evidence="5 11" id="KW-0812">Transmembrane</keyword>
<evidence type="ECO:0000256" key="3">
    <source>
        <dbReference type="ARBA" id="ARBA00022475"/>
    </source>
</evidence>
<dbReference type="GO" id="GO:0015421">
    <property type="term" value="F:ABC-type oligopeptide transporter activity"/>
    <property type="evidence" value="ECO:0007669"/>
    <property type="project" value="TreeGrafter"/>
</dbReference>
<keyword evidence="9 11" id="KW-0472">Membrane</keyword>
<comment type="subcellular location">
    <subcellularLocation>
        <location evidence="1">Cell inner membrane</location>
        <topology evidence="1">Multi-pass membrane protein</topology>
    </subcellularLocation>
</comment>
<sequence>MRGLRGCWDTARVYGRGVRLVFANRRVFAVTTLLVLLASVLSVLQPWLLKQVVDQLATPAPGVATAVLVPAVGYALTLVVPAVLAPVQQTMTVSLDDQAVGAVDRELIEAGRRLTDLTRIETPAFHDDEQHARAAAMHASHFAVFAQNAAGQCLTLVGLLVLVAGLHPLLALGLAATVVPHLVTQRRMHRSQFETMAAQSRPAREMDYCVRLTTQADGAKEVRTFGLGGWFLARYERLFEAAYAEVRAARLRHLRASTAFAFLHGAALVAGFWFVLREVGTGRLGPGDVALYVNAMIQLEAGLFGLSMSLGQVYETGLYFRQLFGFVDRAVPGIAVAPADTAEPARGRPEHAVELREVHFGYSTEPVLRGVNAVLPAGSVTAVVGDNGAGKSTVVKLLTRMYDPTSGEIRLDGRPLAAYDLAEFRTRLGAVFQDFARFALTARENIAVGDVDGPELSARVEEAARRSGADEVVASLPAGYDTPLTRLFEGGVELSGGQWQKLATARGFLRDAGLVVLDEPTAALDADAERRLFDNFRSLLAGRTGVLISHRFSTVRMADQILVVHDGRVVEAGAHQELVALGGRYATMFEMQAGRYR</sequence>
<dbReference type="Gene3D" id="3.40.50.300">
    <property type="entry name" value="P-loop containing nucleotide triphosphate hydrolases"/>
    <property type="match status" value="1"/>
</dbReference>
<dbReference type="PANTHER" id="PTHR43394">
    <property type="entry name" value="ATP-DEPENDENT PERMEASE MDL1, MITOCHONDRIAL"/>
    <property type="match status" value="1"/>
</dbReference>
<dbReference type="SUPFAM" id="SSF90123">
    <property type="entry name" value="ABC transporter transmembrane region"/>
    <property type="match status" value="1"/>
</dbReference>